<gene>
    <name evidence="4" type="ORF">A2008_06970</name>
</gene>
<accession>A0A1F7WN63</accession>
<evidence type="ECO:0008006" key="6">
    <source>
        <dbReference type="Google" id="ProtNLM"/>
    </source>
</evidence>
<evidence type="ECO:0000256" key="2">
    <source>
        <dbReference type="SAM" id="MobiDB-lite"/>
    </source>
</evidence>
<feature type="coiled-coil region" evidence="1">
    <location>
        <begin position="41"/>
        <end position="86"/>
    </location>
</feature>
<dbReference type="AlphaFoldDB" id="A0A1F7WN63"/>
<evidence type="ECO:0000313" key="5">
    <source>
        <dbReference type="Proteomes" id="UP000178735"/>
    </source>
</evidence>
<evidence type="ECO:0000256" key="3">
    <source>
        <dbReference type="SAM" id="Phobius"/>
    </source>
</evidence>
<dbReference type="PANTHER" id="PTHR40278:SF1">
    <property type="entry name" value="DNA UTILIZATION PROTEIN HOFN"/>
    <property type="match status" value="1"/>
</dbReference>
<protein>
    <recommendedName>
        <fullName evidence="6">PilN domain-containing protein</fullName>
    </recommendedName>
</protein>
<organism evidence="4 5">
    <name type="scientific">Candidatus Wallbacteria bacterium GWC2_49_35</name>
    <dbReference type="NCBI Taxonomy" id="1817813"/>
    <lineage>
        <taxon>Bacteria</taxon>
        <taxon>Candidatus Walliibacteriota</taxon>
    </lineage>
</organism>
<keyword evidence="1" id="KW-0175">Coiled coil</keyword>
<dbReference type="PANTHER" id="PTHR40278">
    <property type="entry name" value="DNA UTILIZATION PROTEIN HOFN"/>
    <property type="match status" value="1"/>
</dbReference>
<name>A0A1F7WN63_9BACT</name>
<feature type="transmembrane region" description="Helical" evidence="3">
    <location>
        <begin position="20"/>
        <end position="37"/>
    </location>
</feature>
<comment type="caution">
    <text evidence="4">The sequence shown here is derived from an EMBL/GenBank/DDBJ whole genome shotgun (WGS) entry which is preliminary data.</text>
</comment>
<keyword evidence="3" id="KW-0472">Membrane</keyword>
<keyword evidence="3" id="KW-0812">Transmembrane</keyword>
<dbReference type="STRING" id="1817813.A2008_06970"/>
<reference evidence="4 5" key="1">
    <citation type="journal article" date="2016" name="Nat. Commun.">
        <title>Thousands of microbial genomes shed light on interconnected biogeochemical processes in an aquifer system.</title>
        <authorList>
            <person name="Anantharaman K."/>
            <person name="Brown C.T."/>
            <person name="Hug L.A."/>
            <person name="Sharon I."/>
            <person name="Castelle C.J."/>
            <person name="Probst A.J."/>
            <person name="Thomas B.C."/>
            <person name="Singh A."/>
            <person name="Wilkins M.J."/>
            <person name="Karaoz U."/>
            <person name="Brodie E.L."/>
            <person name="Williams K.H."/>
            <person name="Hubbard S.S."/>
            <person name="Banfield J.F."/>
        </authorList>
    </citation>
    <scope>NUCLEOTIDE SEQUENCE [LARGE SCALE GENOMIC DNA]</scope>
</reference>
<dbReference type="Proteomes" id="UP000178735">
    <property type="component" value="Unassembled WGS sequence"/>
</dbReference>
<proteinExistence type="predicted"/>
<feature type="region of interest" description="Disordered" evidence="2">
    <location>
        <begin position="199"/>
        <end position="230"/>
    </location>
</feature>
<dbReference type="InterPro" id="IPR052534">
    <property type="entry name" value="Extracell_DNA_Util/SecSys_Comp"/>
</dbReference>
<feature type="compositionally biased region" description="Gly residues" evidence="2">
    <location>
        <begin position="204"/>
        <end position="230"/>
    </location>
</feature>
<evidence type="ECO:0000256" key="1">
    <source>
        <dbReference type="SAM" id="Coils"/>
    </source>
</evidence>
<keyword evidence="3" id="KW-1133">Transmembrane helix</keyword>
<sequence>MIKINLLPQKKRMHLPKIPIGTILGVLILLGLGYYLWVIQEENFQAQLEDLANQIKEKERKKKQVLADKQEKLSAIDQQINLYRQQVNLIKRLIGADMVAWSVVFEDLTYLVPKETVWLKSFQCEGDAKILMQGTARSDPNLDPKKNEGKKIMTSIAKFIENLDECYYIDNVYLSSSQKSQMHGQDIYQFSLSAKIDRTKKNSDGGGESGSGEGTDSSGGGTAAPAGGGE</sequence>
<dbReference type="EMBL" id="MGFH01000152">
    <property type="protein sequence ID" value="OGM03977.1"/>
    <property type="molecule type" value="Genomic_DNA"/>
</dbReference>
<evidence type="ECO:0000313" key="4">
    <source>
        <dbReference type="EMBL" id="OGM03977.1"/>
    </source>
</evidence>